<dbReference type="GO" id="GO:0005829">
    <property type="term" value="C:cytosol"/>
    <property type="evidence" value="ECO:0007669"/>
    <property type="project" value="TreeGrafter"/>
</dbReference>
<dbReference type="InterPro" id="IPR041166">
    <property type="entry name" value="Rubredoxin_2"/>
</dbReference>
<accession>A0A381QX51</accession>
<evidence type="ECO:0000256" key="3">
    <source>
        <dbReference type="ARBA" id="ARBA00022763"/>
    </source>
</evidence>
<keyword evidence="2" id="KW-0547">Nucleotide-binding</keyword>
<reference evidence="10" key="1">
    <citation type="submission" date="2018-05" db="EMBL/GenBank/DDBJ databases">
        <authorList>
            <person name="Lanie J.A."/>
            <person name="Ng W.-L."/>
            <person name="Kazmierczak K.M."/>
            <person name="Andrzejewski T.M."/>
            <person name="Davidsen T.M."/>
            <person name="Wayne K.J."/>
            <person name="Tettelin H."/>
            <person name="Glass J.I."/>
            <person name="Rusch D."/>
            <person name="Podicherti R."/>
            <person name="Tsui H.-C.T."/>
            <person name="Winkler M.E."/>
        </authorList>
    </citation>
    <scope>NUCLEOTIDE SEQUENCE</scope>
</reference>
<gene>
    <name evidence="10" type="ORF">METZ01_LOCUS35151</name>
</gene>
<dbReference type="EMBL" id="UINC01001500">
    <property type="protein sequence ID" value="SUZ82297.1"/>
    <property type="molecule type" value="Genomic_DNA"/>
</dbReference>
<dbReference type="Gene3D" id="3.40.50.300">
    <property type="entry name" value="P-loop containing nucleotide triphosphate hydrolases"/>
    <property type="match status" value="1"/>
</dbReference>
<evidence type="ECO:0000259" key="9">
    <source>
        <dbReference type="PROSITE" id="PS50162"/>
    </source>
</evidence>
<dbReference type="Pfam" id="PF18073">
    <property type="entry name" value="Zn_ribbon_LapB"/>
    <property type="match status" value="1"/>
</dbReference>
<keyword evidence="3" id="KW-0227">DNA damage</keyword>
<dbReference type="FunFam" id="3.40.50.300:FF:000050">
    <property type="entry name" value="DNA repair protein RadA"/>
    <property type="match status" value="1"/>
</dbReference>
<feature type="non-terminal residue" evidence="10">
    <location>
        <position position="264"/>
    </location>
</feature>
<dbReference type="PANTHER" id="PTHR32472:SF10">
    <property type="entry name" value="DNA REPAIR PROTEIN RADA-LIKE PROTEIN"/>
    <property type="match status" value="1"/>
</dbReference>
<dbReference type="AlphaFoldDB" id="A0A381QX51"/>
<dbReference type="SMART" id="SM00382">
    <property type="entry name" value="AAA"/>
    <property type="match status" value="1"/>
</dbReference>
<evidence type="ECO:0000256" key="6">
    <source>
        <dbReference type="ARBA" id="ARBA00023016"/>
    </source>
</evidence>
<proteinExistence type="predicted"/>
<evidence type="ECO:0000256" key="7">
    <source>
        <dbReference type="ARBA" id="ARBA00023125"/>
    </source>
</evidence>
<dbReference type="InterPro" id="IPR003593">
    <property type="entry name" value="AAA+_ATPase"/>
</dbReference>
<evidence type="ECO:0000256" key="8">
    <source>
        <dbReference type="ARBA" id="ARBA00023204"/>
    </source>
</evidence>
<evidence type="ECO:0000256" key="2">
    <source>
        <dbReference type="ARBA" id="ARBA00022741"/>
    </source>
</evidence>
<dbReference type="GO" id="GO:0000725">
    <property type="term" value="P:recombinational repair"/>
    <property type="evidence" value="ECO:0007669"/>
    <property type="project" value="TreeGrafter"/>
</dbReference>
<keyword evidence="6" id="KW-0346">Stress response</keyword>
<keyword evidence="1" id="KW-0479">Metal-binding</keyword>
<feature type="domain" description="RecA family profile 1" evidence="9">
    <location>
        <begin position="66"/>
        <end position="212"/>
    </location>
</feature>
<dbReference type="GO" id="GO:0005524">
    <property type="term" value="F:ATP binding"/>
    <property type="evidence" value="ECO:0007669"/>
    <property type="project" value="UniProtKB-KW"/>
</dbReference>
<dbReference type="Pfam" id="PF13481">
    <property type="entry name" value="AAA_25"/>
    <property type="match status" value="1"/>
</dbReference>
<dbReference type="GO" id="GO:0003677">
    <property type="term" value="F:DNA binding"/>
    <property type="evidence" value="ECO:0007669"/>
    <property type="project" value="UniProtKB-KW"/>
</dbReference>
<name>A0A381QX51_9ZZZZ</name>
<evidence type="ECO:0000256" key="5">
    <source>
        <dbReference type="ARBA" id="ARBA00022840"/>
    </source>
</evidence>
<dbReference type="PRINTS" id="PR01874">
    <property type="entry name" value="DNAREPAIRADA"/>
</dbReference>
<keyword evidence="4" id="KW-0378">Hydrolase</keyword>
<dbReference type="GO" id="GO:0140664">
    <property type="term" value="F:ATP-dependent DNA damage sensor activity"/>
    <property type="evidence" value="ECO:0007669"/>
    <property type="project" value="InterPro"/>
</dbReference>
<dbReference type="GO" id="GO:0046872">
    <property type="term" value="F:metal ion binding"/>
    <property type="evidence" value="ECO:0007669"/>
    <property type="project" value="UniProtKB-KW"/>
</dbReference>
<dbReference type="CDD" id="cd01121">
    <property type="entry name" value="RadA_SMS_N"/>
    <property type="match status" value="1"/>
</dbReference>
<evidence type="ECO:0000256" key="4">
    <source>
        <dbReference type="ARBA" id="ARBA00022801"/>
    </source>
</evidence>
<dbReference type="PANTHER" id="PTHR32472">
    <property type="entry name" value="DNA REPAIR PROTEIN RADA"/>
    <property type="match status" value="1"/>
</dbReference>
<dbReference type="GO" id="GO:0016787">
    <property type="term" value="F:hydrolase activity"/>
    <property type="evidence" value="ECO:0007669"/>
    <property type="project" value="UniProtKB-KW"/>
</dbReference>
<evidence type="ECO:0000256" key="1">
    <source>
        <dbReference type="ARBA" id="ARBA00022723"/>
    </source>
</evidence>
<protein>
    <recommendedName>
        <fullName evidence="9">RecA family profile 1 domain-containing protein</fullName>
    </recommendedName>
</protein>
<keyword evidence="7" id="KW-0238">DNA-binding</keyword>
<dbReference type="InterPro" id="IPR020588">
    <property type="entry name" value="RecA_ATP-bd"/>
</dbReference>
<evidence type="ECO:0000313" key="10">
    <source>
        <dbReference type="EMBL" id="SUZ82297.1"/>
    </source>
</evidence>
<dbReference type="PROSITE" id="PS50162">
    <property type="entry name" value="RECA_2"/>
    <property type="match status" value="1"/>
</dbReference>
<dbReference type="SUPFAM" id="SSF52540">
    <property type="entry name" value="P-loop containing nucleoside triphosphate hydrolases"/>
    <property type="match status" value="1"/>
</dbReference>
<keyword evidence="5" id="KW-0067">ATP-binding</keyword>
<feature type="non-terminal residue" evidence="10">
    <location>
        <position position="1"/>
    </location>
</feature>
<organism evidence="10">
    <name type="scientific">marine metagenome</name>
    <dbReference type="NCBI Taxonomy" id="408172"/>
    <lineage>
        <taxon>unclassified sequences</taxon>
        <taxon>metagenomes</taxon>
        <taxon>ecological metagenomes</taxon>
    </lineage>
</organism>
<sequence>MPQSKVKTVFLCSSCGDQFAKWNGQCPSCDEWGTLSEYKVNTKSRSKSNGQTKSPSNLVDVLKDGVVKSQKTGIREVDRVLGGGVLPGSMILLGGSPGIGKSTLALQIIPGLKYSVLYVSAEESEEQLALRAKRLNLPTKNIKLSTENNIEVIVDQLTLTNPKLLIIDSIQNIYSDNVGSVAGSPSQIRECGQQLLAIAKQNKVSVIVIGHVTKEGIIAGPRMLEHMVDTVLYLEGDSRFDHRILRSIKNRFGTTNEVGIFQMN</sequence>
<keyword evidence="8" id="KW-0234">DNA repair</keyword>
<dbReference type="InterPro" id="IPR027417">
    <property type="entry name" value="P-loop_NTPase"/>
</dbReference>